<accession>A0A4P9VYJ7</accession>
<dbReference type="GO" id="GO:0045814">
    <property type="term" value="P:negative regulation of gene expression, epigenetic"/>
    <property type="evidence" value="ECO:0007669"/>
    <property type="project" value="TreeGrafter"/>
</dbReference>
<comment type="subcellular location">
    <subcellularLocation>
        <location evidence="1">Nucleus</location>
    </subcellularLocation>
</comment>
<evidence type="ECO:0000256" key="3">
    <source>
        <dbReference type="ARBA" id="ARBA00022771"/>
    </source>
</evidence>
<dbReference type="InterPro" id="IPR013083">
    <property type="entry name" value="Znf_RING/FYVE/PHD"/>
</dbReference>
<keyword evidence="4" id="KW-0862">Zinc</keyword>
<dbReference type="OrthoDB" id="5863171at2759"/>
<feature type="region of interest" description="Disordered" evidence="7">
    <location>
        <begin position="185"/>
        <end position="222"/>
    </location>
</feature>
<reference evidence="10" key="1">
    <citation type="journal article" date="2018" name="Nat. Microbiol.">
        <title>Leveraging single-cell genomics to expand the fungal tree of life.</title>
        <authorList>
            <person name="Ahrendt S.R."/>
            <person name="Quandt C.A."/>
            <person name="Ciobanu D."/>
            <person name="Clum A."/>
            <person name="Salamov A."/>
            <person name="Andreopoulos B."/>
            <person name="Cheng J.F."/>
            <person name="Woyke T."/>
            <person name="Pelin A."/>
            <person name="Henrissat B."/>
            <person name="Reynolds N.K."/>
            <person name="Benny G.L."/>
            <person name="Smith M.E."/>
            <person name="James T.Y."/>
            <person name="Grigoriev I.V."/>
        </authorList>
    </citation>
    <scope>NUCLEOTIDE SEQUENCE [LARGE SCALE GENOMIC DNA]</scope>
</reference>
<evidence type="ECO:0000256" key="6">
    <source>
        <dbReference type="PROSITE-ProRule" id="PRU00146"/>
    </source>
</evidence>
<name>A0A4P9VYJ7_9FUNG</name>
<evidence type="ECO:0000313" key="9">
    <source>
        <dbReference type="EMBL" id="RKO84035.1"/>
    </source>
</evidence>
<feature type="non-terminal residue" evidence="9">
    <location>
        <position position="1"/>
    </location>
</feature>
<dbReference type="GO" id="GO:0003677">
    <property type="term" value="F:DNA binding"/>
    <property type="evidence" value="ECO:0007669"/>
    <property type="project" value="TreeGrafter"/>
</dbReference>
<keyword evidence="5" id="KW-0539">Nucleus</keyword>
<evidence type="ECO:0000256" key="7">
    <source>
        <dbReference type="SAM" id="MobiDB-lite"/>
    </source>
</evidence>
<keyword evidence="3 6" id="KW-0863">Zinc-finger</keyword>
<dbReference type="InterPro" id="IPR001965">
    <property type="entry name" value="Znf_PHD"/>
</dbReference>
<dbReference type="SUPFAM" id="SSF57903">
    <property type="entry name" value="FYVE/PHD zinc finger"/>
    <property type="match status" value="1"/>
</dbReference>
<feature type="region of interest" description="Disordered" evidence="7">
    <location>
        <begin position="92"/>
        <end position="171"/>
    </location>
</feature>
<dbReference type="GO" id="GO:0003682">
    <property type="term" value="F:chromatin binding"/>
    <property type="evidence" value="ECO:0007669"/>
    <property type="project" value="TreeGrafter"/>
</dbReference>
<dbReference type="PANTHER" id="PTHR12628">
    <property type="entry name" value="POLYCOMB-LIKE TRANSCRIPTION FACTOR"/>
    <property type="match status" value="1"/>
</dbReference>
<dbReference type="InterPro" id="IPR011011">
    <property type="entry name" value="Znf_FYVE_PHD"/>
</dbReference>
<dbReference type="InterPro" id="IPR019787">
    <property type="entry name" value="Znf_PHD-finger"/>
</dbReference>
<keyword evidence="10" id="KW-1185">Reference proteome</keyword>
<dbReference type="CDD" id="cd15502">
    <property type="entry name" value="PHD_Phf1p_Phf2p_like"/>
    <property type="match status" value="1"/>
</dbReference>
<sequence>TTSPLVNPGVAFRPLQADITHIFCGICAGGDSPVGNRIVLCDTCHTPFHQLCHEPHVTDADAEDVSLSWYCAECEADSKVAGRRVIPEDLSIRRRRGRPPKLQAPPDFGDEEEDRCIVCSRGVPREDGRPSPVVTTIRSANDGGEKTSEPAPKASPDVAMNGAPPEINSAVAPNGAAAGEIKNEVQAASAPEGAPPSASVAASEAESKSAPTGSKRKCPETEKDVKSVIFEKMCKFCKEEFVQTDEFIQEMNMDTLRTFAFQAAVRYSEVHRMLRDRDGPVSARELLAFSARPKALLPPLKAPRLPAAAPGDSAAEEVYGLPPGVSLPSATTGKKTRSRISSARGSYEDMIHEALVNMPTDTGATF</sequence>
<dbReference type="PROSITE" id="PS01359">
    <property type="entry name" value="ZF_PHD_1"/>
    <property type="match status" value="1"/>
</dbReference>
<evidence type="ECO:0000256" key="4">
    <source>
        <dbReference type="ARBA" id="ARBA00022833"/>
    </source>
</evidence>
<dbReference type="PROSITE" id="PS50016">
    <property type="entry name" value="ZF_PHD_2"/>
    <property type="match status" value="1"/>
</dbReference>
<dbReference type="InterPro" id="IPR019786">
    <property type="entry name" value="Zinc_finger_PHD-type_CS"/>
</dbReference>
<evidence type="ECO:0000259" key="8">
    <source>
        <dbReference type="PROSITE" id="PS50016"/>
    </source>
</evidence>
<dbReference type="Pfam" id="PF00628">
    <property type="entry name" value="PHD"/>
    <property type="match status" value="1"/>
</dbReference>
<evidence type="ECO:0000256" key="1">
    <source>
        <dbReference type="ARBA" id="ARBA00004123"/>
    </source>
</evidence>
<dbReference type="SMART" id="SM00249">
    <property type="entry name" value="PHD"/>
    <property type="match status" value="1"/>
</dbReference>
<dbReference type="GO" id="GO:0005634">
    <property type="term" value="C:nucleus"/>
    <property type="evidence" value="ECO:0007669"/>
    <property type="project" value="UniProtKB-SubCell"/>
</dbReference>
<keyword evidence="2" id="KW-0479">Metal-binding</keyword>
<gene>
    <name evidence="9" type="ORF">BDK51DRAFT_38891</name>
</gene>
<dbReference type="PANTHER" id="PTHR12628:SF10">
    <property type="entry name" value="HOMEOBOX DOMAIN-CONTAINING PROTEIN"/>
    <property type="match status" value="1"/>
</dbReference>
<dbReference type="Gene3D" id="3.30.40.10">
    <property type="entry name" value="Zinc/RING finger domain, C3HC4 (zinc finger)"/>
    <property type="match status" value="1"/>
</dbReference>
<protein>
    <recommendedName>
        <fullName evidence="8">PHD-type domain-containing protein</fullName>
    </recommendedName>
</protein>
<evidence type="ECO:0000313" key="10">
    <source>
        <dbReference type="Proteomes" id="UP000269721"/>
    </source>
</evidence>
<evidence type="ECO:0000256" key="2">
    <source>
        <dbReference type="ARBA" id="ARBA00022723"/>
    </source>
</evidence>
<dbReference type="EMBL" id="ML000572">
    <property type="protein sequence ID" value="RKO84035.1"/>
    <property type="molecule type" value="Genomic_DNA"/>
</dbReference>
<dbReference type="GO" id="GO:0008270">
    <property type="term" value="F:zinc ion binding"/>
    <property type="evidence" value="ECO:0007669"/>
    <property type="project" value="UniProtKB-KW"/>
</dbReference>
<feature type="domain" description="PHD-type" evidence="8">
    <location>
        <begin position="21"/>
        <end position="77"/>
    </location>
</feature>
<proteinExistence type="predicted"/>
<dbReference type="AlphaFoldDB" id="A0A4P9VYJ7"/>
<organism evidence="9 10">
    <name type="scientific">Blyttiomyces helicus</name>
    <dbReference type="NCBI Taxonomy" id="388810"/>
    <lineage>
        <taxon>Eukaryota</taxon>
        <taxon>Fungi</taxon>
        <taxon>Fungi incertae sedis</taxon>
        <taxon>Chytridiomycota</taxon>
        <taxon>Chytridiomycota incertae sedis</taxon>
        <taxon>Chytridiomycetes</taxon>
        <taxon>Chytridiomycetes incertae sedis</taxon>
        <taxon>Blyttiomyces</taxon>
    </lineage>
</organism>
<evidence type="ECO:0000256" key="5">
    <source>
        <dbReference type="ARBA" id="ARBA00023242"/>
    </source>
</evidence>
<feature type="compositionally biased region" description="Low complexity" evidence="7">
    <location>
        <begin position="187"/>
        <end position="211"/>
    </location>
</feature>
<dbReference type="Proteomes" id="UP000269721">
    <property type="component" value="Unassembled WGS sequence"/>
</dbReference>